<keyword evidence="2" id="KW-1185">Reference proteome</keyword>
<dbReference type="Proteomes" id="UP001060085">
    <property type="component" value="Linkage Group LG06"/>
</dbReference>
<name>A0ACC0A9F9_CATRO</name>
<organism evidence="1 2">
    <name type="scientific">Catharanthus roseus</name>
    <name type="common">Madagascar periwinkle</name>
    <name type="synonym">Vinca rosea</name>
    <dbReference type="NCBI Taxonomy" id="4058"/>
    <lineage>
        <taxon>Eukaryota</taxon>
        <taxon>Viridiplantae</taxon>
        <taxon>Streptophyta</taxon>
        <taxon>Embryophyta</taxon>
        <taxon>Tracheophyta</taxon>
        <taxon>Spermatophyta</taxon>
        <taxon>Magnoliopsida</taxon>
        <taxon>eudicotyledons</taxon>
        <taxon>Gunneridae</taxon>
        <taxon>Pentapetalae</taxon>
        <taxon>asterids</taxon>
        <taxon>lamiids</taxon>
        <taxon>Gentianales</taxon>
        <taxon>Apocynaceae</taxon>
        <taxon>Rauvolfioideae</taxon>
        <taxon>Vinceae</taxon>
        <taxon>Catharanthinae</taxon>
        <taxon>Catharanthus</taxon>
    </lineage>
</organism>
<evidence type="ECO:0000313" key="2">
    <source>
        <dbReference type="Proteomes" id="UP001060085"/>
    </source>
</evidence>
<evidence type="ECO:0000313" key="1">
    <source>
        <dbReference type="EMBL" id="KAI5657216.1"/>
    </source>
</evidence>
<sequence>MDKFSDCARAPMLNRLRRELGGVIIHYPNRNHNGIKVTFILVHLGLATGYCHREKASFMTFSTLMQTYLKLFEADGLYTLYYERFFCFESHCIPIIVVNAAVRIGLYFMYFHPQCLYFFCFYFSDASRWKHDMYCNIISVDVATGLYNRSWG</sequence>
<reference evidence="2" key="1">
    <citation type="journal article" date="2023" name="Nat. Plants">
        <title>Single-cell RNA sequencing provides a high-resolution roadmap for understanding the multicellular compartmentation of specialized metabolism.</title>
        <authorList>
            <person name="Sun S."/>
            <person name="Shen X."/>
            <person name="Li Y."/>
            <person name="Li Y."/>
            <person name="Wang S."/>
            <person name="Li R."/>
            <person name="Zhang H."/>
            <person name="Shen G."/>
            <person name="Guo B."/>
            <person name="Wei J."/>
            <person name="Xu J."/>
            <person name="St-Pierre B."/>
            <person name="Chen S."/>
            <person name="Sun C."/>
        </authorList>
    </citation>
    <scope>NUCLEOTIDE SEQUENCE [LARGE SCALE GENOMIC DNA]</scope>
</reference>
<dbReference type="EMBL" id="CM044706">
    <property type="protein sequence ID" value="KAI5657216.1"/>
    <property type="molecule type" value="Genomic_DNA"/>
</dbReference>
<gene>
    <name evidence="1" type="ORF">M9H77_26009</name>
</gene>
<proteinExistence type="predicted"/>
<accession>A0ACC0A9F9</accession>
<protein>
    <submittedName>
        <fullName evidence="1">Uncharacterized protein</fullName>
    </submittedName>
</protein>
<comment type="caution">
    <text evidence="1">The sequence shown here is derived from an EMBL/GenBank/DDBJ whole genome shotgun (WGS) entry which is preliminary data.</text>
</comment>